<dbReference type="InterPro" id="IPR011016">
    <property type="entry name" value="Znf_RING-CH"/>
</dbReference>
<feature type="domain" description="RING-CH-type" evidence="13">
    <location>
        <begin position="97"/>
        <end position="156"/>
    </location>
</feature>
<dbReference type="Gene3D" id="3.30.40.10">
    <property type="entry name" value="Zinc/RING finger domain, C3HC4 (zinc finger)"/>
    <property type="match status" value="1"/>
</dbReference>
<dbReference type="Pfam" id="PF12906">
    <property type="entry name" value="RINGv"/>
    <property type="match status" value="1"/>
</dbReference>
<dbReference type="InterPro" id="IPR001841">
    <property type="entry name" value="Znf_RING"/>
</dbReference>
<dbReference type="InterPro" id="IPR013083">
    <property type="entry name" value="Znf_RING/FYVE/PHD"/>
</dbReference>
<keyword evidence="4" id="KW-0479">Metal-binding</keyword>
<keyword evidence="5 10" id="KW-0863">Zinc-finger</keyword>
<dbReference type="AlphaFoldDB" id="A0A0N4T5W8"/>
<evidence type="ECO:0000256" key="1">
    <source>
        <dbReference type="ARBA" id="ARBA00004141"/>
    </source>
</evidence>
<evidence type="ECO:0000256" key="7">
    <source>
        <dbReference type="ARBA" id="ARBA00022833"/>
    </source>
</evidence>
<keyword evidence="6" id="KW-0833">Ubl conjugation pathway</keyword>
<dbReference type="GO" id="GO:0016020">
    <property type="term" value="C:membrane"/>
    <property type="evidence" value="ECO:0007669"/>
    <property type="project" value="UniProtKB-SubCell"/>
</dbReference>
<keyword evidence="7" id="KW-0862">Zinc</keyword>
<dbReference type="GO" id="GO:0008270">
    <property type="term" value="F:zinc ion binding"/>
    <property type="evidence" value="ECO:0007669"/>
    <property type="project" value="UniProtKB-KW"/>
</dbReference>
<dbReference type="PROSITE" id="PS50089">
    <property type="entry name" value="ZF_RING_2"/>
    <property type="match status" value="1"/>
</dbReference>
<keyword evidence="3" id="KW-0812">Transmembrane</keyword>
<keyword evidence="8" id="KW-1133">Transmembrane helix</keyword>
<comment type="subcellular location">
    <subcellularLocation>
        <location evidence="1">Membrane</location>
        <topology evidence="1">Multi-pass membrane protein</topology>
    </subcellularLocation>
</comment>
<reference evidence="14 15" key="2">
    <citation type="submission" date="2018-11" db="EMBL/GenBank/DDBJ databases">
        <authorList>
            <consortium name="Pathogen Informatics"/>
        </authorList>
    </citation>
    <scope>NUCLEOTIDE SEQUENCE [LARGE SCALE GENOMIC DNA]</scope>
</reference>
<evidence type="ECO:0000256" key="8">
    <source>
        <dbReference type="ARBA" id="ARBA00022989"/>
    </source>
</evidence>
<evidence type="ECO:0000259" key="13">
    <source>
        <dbReference type="PROSITE" id="PS51292"/>
    </source>
</evidence>
<dbReference type="WBParaSite" id="BPAG_0000360101-mRNA-1">
    <property type="protein sequence ID" value="BPAG_0000360101-mRNA-1"/>
    <property type="gene ID" value="BPAG_0000360101"/>
</dbReference>
<feature type="region of interest" description="Disordered" evidence="11">
    <location>
        <begin position="1"/>
        <end position="31"/>
    </location>
</feature>
<dbReference type="SUPFAM" id="SSF57850">
    <property type="entry name" value="RING/U-box"/>
    <property type="match status" value="1"/>
</dbReference>
<proteinExistence type="predicted"/>
<reference evidence="16" key="1">
    <citation type="submission" date="2017-02" db="UniProtKB">
        <authorList>
            <consortium name="WormBaseParasite"/>
        </authorList>
    </citation>
    <scope>IDENTIFICATION</scope>
</reference>
<evidence type="ECO:0000256" key="10">
    <source>
        <dbReference type="PROSITE-ProRule" id="PRU00175"/>
    </source>
</evidence>
<evidence type="ECO:0000313" key="15">
    <source>
        <dbReference type="Proteomes" id="UP000278627"/>
    </source>
</evidence>
<accession>A0A0N4T5W8</accession>
<evidence type="ECO:0000259" key="12">
    <source>
        <dbReference type="PROSITE" id="PS50089"/>
    </source>
</evidence>
<dbReference type="Proteomes" id="UP000278627">
    <property type="component" value="Unassembled WGS sequence"/>
</dbReference>
<dbReference type="PANTHER" id="PTHR46065">
    <property type="entry name" value="E3 UBIQUITIN-PROTEIN LIGASE MARCH 2/3 FAMILY MEMBER"/>
    <property type="match status" value="1"/>
</dbReference>
<evidence type="ECO:0000256" key="3">
    <source>
        <dbReference type="ARBA" id="ARBA00022692"/>
    </source>
</evidence>
<dbReference type="GO" id="GO:0004842">
    <property type="term" value="F:ubiquitin-protein transferase activity"/>
    <property type="evidence" value="ECO:0007669"/>
    <property type="project" value="TreeGrafter"/>
</dbReference>
<dbReference type="SMART" id="SM00744">
    <property type="entry name" value="RINGv"/>
    <property type="match status" value="1"/>
</dbReference>
<feature type="domain" description="RING-type" evidence="12">
    <location>
        <begin position="105"/>
        <end position="150"/>
    </location>
</feature>
<evidence type="ECO:0000313" key="16">
    <source>
        <dbReference type="WBParaSite" id="BPAG_0000360101-mRNA-1"/>
    </source>
</evidence>
<keyword evidence="2" id="KW-0808">Transferase</keyword>
<dbReference type="EMBL" id="UZAD01001116">
    <property type="protein sequence ID" value="VDN84755.1"/>
    <property type="molecule type" value="Genomic_DNA"/>
</dbReference>
<name>A0A0N4T5W8_BRUPA</name>
<protein>
    <submittedName>
        <fullName evidence="16">RING-CH-type domain-containing protein</fullName>
    </submittedName>
</protein>
<evidence type="ECO:0000256" key="11">
    <source>
        <dbReference type="SAM" id="MobiDB-lite"/>
    </source>
</evidence>
<evidence type="ECO:0000256" key="5">
    <source>
        <dbReference type="ARBA" id="ARBA00022771"/>
    </source>
</evidence>
<dbReference type="STRING" id="6280.A0A0N4T5W8"/>
<evidence type="ECO:0000256" key="9">
    <source>
        <dbReference type="ARBA" id="ARBA00023136"/>
    </source>
</evidence>
<evidence type="ECO:0000256" key="6">
    <source>
        <dbReference type="ARBA" id="ARBA00022786"/>
    </source>
</evidence>
<dbReference type="GO" id="GO:0016567">
    <property type="term" value="P:protein ubiquitination"/>
    <property type="evidence" value="ECO:0007669"/>
    <property type="project" value="TreeGrafter"/>
</dbReference>
<dbReference type="PANTHER" id="PTHR46065:SF3">
    <property type="entry name" value="FI20425P1"/>
    <property type="match status" value="1"/>
</dbReference>
<keyword evidence="9" id="KW-0472">Membrane</keyword>
<keyword evidence="15" id="KW-1185">Reference proteome</keyword>
<sequence length="236" mass="27065">MSKIEANGNGDVIGQDGMENTLTNESTDEDNNCLEKCDEMTEMNEATSQMQSNRKKLAEKNFQIFHGNKKGSSTHVIHFQESVRVDIPNSPKTTSDSTNTEKRACRICQSETGELVRPCACTGTMGDIHEHCLNEWLLRSNNNDRCEICQEKYSKSGNILQPIWKWQKPQIEMTNIVETSSVICLSICLWYMITLTIEREFFDRIFVVGLPPRSPDIARIRKCMFTILELFNNKLR</sequence>
<dbReference type="PROSITE" id="PS51292">
    <property type="entry name" value="ZF_RING_CH"/>
    <property type="match status" value="1"/>
</dbReference>
<evidence type="ECO:0000313" key="14">
    <source>
        <dbReference type="EMBL" id="VDN84755.1"/>
    </source>
</evidence>
<evidence type="ECO:0000256" key="4">
    <source>
        <dbReference type="ARBA" id="ARBA00022723"/>
    </source>
</evidence>
<evidence type="ECO:0000256" key="2">
    <source>
        <dbReference type="ARBA" id="ARBA00022679"/>
    </source>
</evidence>
<organism evidence="16">
    <name type="scientific">Brugia pahangi</name>
    <name type="common">Filarial nematode worm</name>
    <dbReference type="NCBI Taxonomy" id="6280"/>
    <lineage>
        <taxon>Eukaryota</taxon>
        <taxon>Metazoa</taxon>
        <taxon>Ecdysozoa</taxon>
        <taxon>Nematoda</taxon>
        <taxon>Chromadorea</taxon>
        <taxon>Rhabditida</taxon>
        <taxon>Spirurina</taxon>
        <taxon>Spiruromorpha</taxon>
        <taxon>Filarioidea</taxon>
        <taxon>Onchocercidae</taxon>
        <taxon>Brugia</taxon>
    </lineage>
</organism>
<gene>
    <name evidence="14" type="ORF">BPAG_LOCUS3569</name>
</gene>